<dbReference type="InterPro" id="IPR051310">
    <property type="entry name" value="MCP_chemotaxis"/>
</dbReference>
<evidence type="ECO:0000256" key="3">
    <source>
        <dbReference type="PROSITE-ProRule" id="PRU00284"/>
    </source>
</evidence>
<dbReference type="CDD" id="cd12913">
    <property type="entry name" value="PDC1_MCP_like"/>
    <property type="match status" value="1"/>
</dbReference>
<dbReference type="PANTHER" id="PTHR43531:SF11">
    <property type="entry name" value="METHYL-ACCEPTING CHEMOTAXIS PROTEIN 3"/>
    <property type="match status" value="1"/>
</dbReference>
<name>A0A150WMP0_BDEBC</name>
<accession>A0A150WMP0</accession>
<dbReference type="OrthoDB" id="5287663at2"/>
<evidence type="ECO:0000259" key="6">
    <source>
        <dbReference type="PROSITE" id="PS50192"/>
    </source>
</evidence>
<keyword evidence="8" id="KW-1185">Reference proteome</keyword>
<dbReference type="SUPFAM" id="SSF58104">
    <property type="entry name" value="Methyl-accepting chemotaxis protein (MCP) signaling domain"/>
    <property type="match status" value="1"/>
</dbReference>
<keyword evidence="1" id="KW-0145">Chemotaxis</keyword>
<dbReference type="SMART" id="SM00283">
    <property type="entry name" value="MA"/>
    <property type="match status" value="1"/>
</dbReference>
<comment type="caution">
    <text evidence="7">The sequence shown here is derived from an EMBL/GenBank/DDBJ whole genome shotgun (WGS) entry which is preliminary data.</text>
</comment>
<dbReference type="Gene3D" id="1.10.287.950">
    <property type="entry name" value="Methyl-accepting chemotaxis protein"/>
    <property type="match status" value="1"/>
</dbReference>
<dbReference type="PANTHER" id="PTHR43531">
    <property type="entry name" value="PROTEIN ICFG"/>
    <property type="match status" value="1"/>
</dbReference>
<keyword evidence="3" id="KW-0807">Transducer</keyword>
<feature type="transmembrane region" description="Helical" evidence="4">
    <location>
        <begin position="14"/>
        <end position="32"/>
    </location>
</feature>
<evidence type="ECO:0000256" key="2">
    <source>
        <dbReference type="ARBA" id="ARBA00029447"/>
    </source>
</evidence>
<dbReference type="RefSeq" id="WP_061833276.1">
    <property type="nucleotide sequence ID" value="NZ_LUKE01000001.1"/>
</dbReference>
<feature type="transmembrane region" description="Helical" evidence="4">
    <location>
        <begin position="316"/>
        <end position="334"/>
    </location>
</feature>
<dbReference type="InterPro" id="IPR000727">
    <property type="entry name" value="T_SNARE_dom"/>
</dbReference>
<reference evidence="7 8" key="1">
    <citation type="submission" date="2016-03" db="EMBL/GenBank/DDBJ databases">
        <authorList>
            <person name="Ploux O."/>
        </authorList>
    </citation>
    <scope>NUCLEOTIDE SEQUENCE [LARGE SCALE GENOMIC DNA]</scope>
    <source>
        <strain evidence="7 8">R0</strain>
    </source>
</reference>
<evidence type="ECO:0000256" key="4">
    <source>
        <dbReference type="SAM" id="Phobius"/>
    </source>
</evidence>
<sequence>MFARFSRLSFTQQLTLPIAIVSLLVLLILGYWESKNSFQLVQEKALEQLREVGQHSSQEITLYFEKPFVQMETLGINLLAQMQIGEQRRARTILELGEILKQNKNYFGTWSGFEPDGFDGMDAKFVNAPQHEHTGRFYPWWIRKGDVITYKTILNPETPDLGDWYLKPQQTKENMLIEPYSDIVDGQKVFMTSAVYTVVKDGKFLGVLGVDISLDTVRSVVEKMRPFEDSRVTLVSDTKMVVSSPDKEKEMKPYQADESVLKAIDEYKTAYVKLQDHWVLVVPIQIFNLKQKWSLIIETPVSTILAPAYKALTHQFLFSLGGLVLILLTVYLGARVSSKKIQNLSSDLTSSAGGISESLRQLHANGSELANLSTHAAASVEETAASLEEISSMVKQNTNNAQTAAGLSLESATLAKSGEAEMLKLINIMSEMEASSKRIEEITTIIDDIAFQTNLLALNASVEAARAGEHGKGFAVVAEAVRSLAQRSAIAAKDIGSLVLTSVQQIKQGRVTAQENGEFLKKISGSVDKVSTLNTEIAQASVEQATGITSISTSIGEIDQLVQRNAAQAEEIVATAAEIESKSHVMDSTVKALRGGA</sequence>
<keyword evidence="4" id="KW-0812">Transmembrane</keyword>
<dbReference type="Gene3D" id="3.30.450.20">
    <property type="entry name" value="PAS domain"/>
    <property type="match status" value="2"/>
</dbReference>
<dbReference type="GO" id="GO:0005886">
    <property type="term" value="C:plasma membrane"/>
    <property type="evidence" value="ECO:0007669"/>
    <property type="project" value="TreeGrafter"/>
</dbReference>
<dbReference type="GO" id="GO:0007165">
    <property type="term" value="P:signal transduction"/>
    <property type="evidence" value="ECO:0007669"/>
    <property type="project" value="UniProtKB-KW"/>
</dbReference>
<evidence type="ECO:0000259" key="5">
    <source>
        <dbReference type="PROSITE" id="PS50111"/>
    </source>
</evidence>
<dbReference type="GO" id="GO:0006935">
    <property type="term" value="P:chemotaxis"/>
    <property type="evidence" value="ECO:0007669"/>
    <property type="project" value="UniProtKB-KW"/>
</dbReference>
<dbReference type="AlphaFoldDB" id="A0A150WMP0"/>
<protein>
    <submittedName>
        <fullName evidence="7">Chemotaxis protein</fullName>
    </submittedName>
</protein>
<dbReference type="EMBL" id="LUKE01000001">
    <property type="protein sequence ID" value="KYG65732.1"/>
    <property type="molecule type" value="Genomic_DNA"/>
</dbReference>
<dbReference type="Proteomes" id="UP000075320">
    <property type="component" value="Unassembled WGS sequence"/>
</dbReference>
<gene>
    <name evidence="7" type="ORF">AZI86_01260</name>
</gene>
<feature type="domain" description="Methyl-accepting transducer" evidence="5">
    <location>
        <begin position="351"/>
        <end position="580"/>
    </location>
</feature>
<evidence type="ECO:0000256" key="1">
    <source>
        <dbReference type="ARBA" id="ARBA00022500"/>
    </source>
</evidence>
<keyword evidence="4" id="KW-0472">Membrane</keyword>
<evidence type="ECO:0000313" key="8">
    <source>
        <dbReference type="Proteomes" id="UP000075320"/>
    </source>
</evidence>
<comment type="similarity">
    <text evidence="2">Belongs to the methyl-accepting chemotaxis (MCP) protein family.</text>
</comment>
<proteinExistence type="inferred from homology"/>
<feature type="domain" description="T-SNARE coiled-coil homology" evidence="6">
    <location>
        <begin position="510"/>
        <end position="572"/>
    </location>
</feature>
<keyword evidence="4" id="KW-1133">Transmembrane helix</keyword>
<dbReference type="Pfam" id="PF22673">
    <property type="entry name" value="MCP-like_PDC_1"/>
    <property type="match status" value="1"/>
</dbReference>
<organism evidence="7 8">
    <name type="scientific">Bdellovibrio bacteriovorus</name>
    <dbReference type="NCBI Taxonomy" id="959"/>
    <lineage>
        <taxon>Bacteria</taxon>
        <taxon>Pseudomonadati</taxon>
        <taxon>Bdellovibrionota</taxon>
        <taxon>Bdellovibrionia</taxon>
        <taxon>Bdellovibrionales</taxon>
        <taxon>Pseudobdellovibrionaceae</taxon>
        <taxon>Bdellovibrio</taxon>
    </lineage>
</organism>
<dbReference type="InterPro" id="IPR004089">
    <property type="entry name" value="MCPsignal_dom"/>
</dbReference>
<dbReference type="Pfam" id="PF00015">
    <property type="entry name" value="MCPsignal"/>
    <property type="match status" value="1"/>
</dbReference>
<dbReference type="GO" id="GO:0004888">
    <property type="term" value="F:transmembrane signaling receptor activity"/>
    <property type="evidence" value="ECO:0007669"/>
    <property type="project" value="TreeGrafter"/>
</dbReference>
<dbReference type="PROSITE" id="PS50192">
    <property type="entry name" value="T_SNARE"/>
    <property type="match status" value="1"/>
</dbReference>
<dbReference type="CDD" id="cd11386">
    <property type="entry name" value="MCP_signal"/>
    <property type="match status" value="1"/>
</dbReference>
<evidence type="ECO:0000313" key="7">
    <source>
        <dbReference type="EMBL" id="KYG65732.1"/>
    </source>
</evidence>
<dbReference type="PROSITE" id="PS50111">
    <property type="entry name" value="CHEMOTAXIS_TRANSDUC_2"/>
    <property type="match status" value="1"/>
</dbReference>